<dbReference type="EMBL" id="BPQI01000200">
    <property type="protein sequence ID" value="GJD59291.1"/>
    <property type="molecule type" value="Genomic_DNA"/>
</dbReference>
<sequence length="676" mass="69600">MRKIAALLTLPALALASPAGALDIRSSAVAGRGSPAGNPLCADPKNIEFNRADRTLTICDPSNNPTVTTLLNALPAGRKAVEQGRAEDLTVTTGGVTEVLSSLQSRSALYPTRSAAAAIPIPSTTTSVVLGGYAAQGDGGAARYVAVGSQPSHLGRFQSLDGRWWAIAEPVLTPEMFGGKADGGVTDNLAPINAAMGVLGYGNGTLPGVGGKIALHGNGSTCYGISGSIDMTGKHGLEFVGDGSLRSCVQSMGAGTYQLFKVSATVTAPTTKVAVRGLALYCAGMNVYQADGVDWSYTDTSAITDNLFLGCNRGIVAVGSWQLRVERNRWDGLGTQQNGTCLWQDLPTDPNDTFGNNAVIATGNICQNVALYGLRAKHGTGSIYSNNQWLNGVRGVYACDSGSSTWPCQFMFWNGDQTDTTTGEGWYFKKGPAPFMSFMGVAGTSWTGHSYGSAAYVEGASYVTMHFGNLVTTDIGLNLVSTTNSKFTGTVRDYNRNNNGSPGVKLVGSSDNTIDFKATTQFSAVGYNGYVEDATSLRNSIYGFGQSACSIGLQFGGAAAGLAYVGGGQACSYEVNGRTVRMQYYLGLSAKGTSTGVATLAGLPFASAGGAVAYGGMSPFIAASGVSGITSPYAQVGPGATLAQLAQQGATGAGNLSDANFSNTSVITGSLTYTKQ</sequence>
<name>A0A564G630_9HYPH</name>
<accession>A0A564G630</accession>
<dbReference type="RefSeq" id="WP_144769114.1">
    <property type="nucleotide sequence ID" value="NZ_BPQI01000200.1"/>
</dbReference>
<organism evidence="3 4">
    <name type="scientific">Methylobacterium dankookense</name>
    <dbReference type="NCBI Taxonomy" id="560405"/>
    <lineage>
        <taxon>Bacteria</taxon>
        <taxon>Pseudomonadati</taxon>
        <taxon>Pseudomonadota</taxon>
        <taxon>Alphaproteobacteria</taxon>
        <taxon>Hyphomicrobiales</taxon>
        <taxon>Methylobacteriaceae</taxon>
        <taxon>Methylobacterium</taxon>
    </lineage>
</organism>
<dbReference type="OrthoDB" id="8006226at2"/>
<keyword evidence="1" id="KW-0732">Signal</keyword>
<evidence type="ECO:0000256" key="1">
    <source>
        <dbReference type="SAM" id="SignalP"/>
    </source>
</evidence>
<dbReference type="Proteomes" id="UP000401717">
    <property type="component" value="Unassembled WGS sequence"/>
</dbReference>
<gene>
    <name evidence="2" type="ORF">IFDJLNFL_5219</name>
    <name evidence="3" type="ORF">MTDSW087_05764</name>
</gene>
<dbReference type="Proteomes" id="UP001055303">
    <property type="component" value="Unassembled WGS sequence"/>
</dbReference>
<reference evidence="2" key="3">
    <citation type="submission" date="2021-08" db="EMBL/GenBank/DDBJ databases">
        <authorList>
            <person name="Tani A."/>
            <person name="Ola A."/>
            <person name="Ogura Y."/>
            <person name="Katsura K."/>
            <person name="Hayashi T."/>
        </authorList>
    </citation>
    <scope>NUCLEOTIDE SEQUENCE</scope>
    <source>
        <strain evidence="2">DSM 22415</strain>
    </source>
</reference>
<feature type="chain" id="PRO_5021804693" evidence="1">
    <location>
        <begin position="22"/>
        <end position="676"/>
    </location>
</feature>
<evidence type="ECO:0000313" key="3">
    <source>
        <dbReference type="EMBL" id="VUF16015.1"/>
    </source>
</evidence>
<reference evidence="3 4" key="1">
    <citation type="submission" date="2019-06" db="EMBL/GenBank/DDBJ databases">
        <authorList>
            <person name="Rodrigo-Torres L."/>
            <person name="Arahal R. D."/>
            <person name="Lucena T."/>
        </authorList>
    </citation>
    <scope>NUCLEOTIDE SEQUENCE [LARGE SCALE GENOMIC DNA]</scope>
    <source>
        <strain evidence="3 4">SW08-7</strain>
    </source>
</reference>
<dbReference type="AlphaFoldDB" id="A0A564G630"/>
<reference evidence="2" key="2">
    <citation type="journal article" date="2021" name="Front. Microbiol.">
        <title>Comprehensive Comparative Genomics and Phenotyping of Methylobacterium Species.</title>
        <authorList>
            <person name="Alessa O."/>
            <person name="Ogura Y."/>
            <person name="Fujitani Y."/>
            <person name="Takami H."/>
            <person name="Hayashi T."/>
            <person name="Sahin N."/>
            <person name="Tani A."/>
        </authorList>
    </citation>
    <scope>NUCLEOTIDE SEQUENCE</scope>
    <source>
        <strain evidence="2">DSM 22415</strain>
    </source>
</reference>
<dbReference type="EMBL" id="CABFVH010000085">
    <property type="protein sequence ID" value="VUF16015.1"/>
    <property type="molecule type" value="Genomic_DNA"/>
</dbReference>
<feature type="signal peptide" evidence="1">
    <location>
        <begin position="1"/>
        <end position="21"/>
    </location>
</feature>
<evidence type="ECO:0000313" key="2">
    <source>
        <dbReference type="EMBL" id="GJD59291.1"/>
    </source>
</evidence>
<proteinExistence type="predicted"/>
<protein>
    <submittedName>
        <fullName evidence="3">Uncharacterized protein</fullName>
    </submittedName>
</protein>
<keyword evidence="5" id="KW-1185">Reference proteome</keyword>
<evidence type="ECO:0000313" key="4">
    <source>
        <dbReference type="Proteomes" id="UP000401717"/>
    </source>
</evidence>
<evidence type="ECO:0000313" key="5">
    <source>
        <dbReference type="Proteomes" id="UP001055303"/>
    </source>
</evidence>